<evidence type="ECO:0000313" key="4">
    <source>
        <dbReference type="Proteomes" id="UP000747542"/>
    </source>
</evidence>
<dbReference type="Pfam" id="PF01607">
    <property type="entry name" value="CBM_14"/>
    <property type="match status" value="1"/>
</dbReference>
<dbReference type="EMBL" id="JAHLQT010014436">
    <property type="protein sequence ID" value="KAG7170336.1"/>
    <property type="molecule type" value="Genomic_DNA"/>
</dbReference>
<evidence type="ECO:0000313" key="3">
    <source>
        <dbReference type="EMBL" id="KAG7170336.1"/>
    </source>
</evidence>
<dbReference type="InterPro" id="IPR002557">
    <property type="entry name" value="Chitin-bd_dom"/>
</dbReference>
<dbReference type="InterPro" id="IPR036508">
    <property type="entry name" value="Chitin-bd_dom_sf"/>
</dbReference>
<reference evidence="3" key="1">
    <citation type="journal article" date="2021" name="Sci. Adv.">
        <title>The American lobster genome reveals insights on longevity, neural, and immune adaptations.</title>
        <authorList>
            <person name="Polinski J.M."/>
            <person name="Zimin A.V."/>
            <person name="Clark K.F."/>
            <person name="Kohn A.B."/>
            <person name="Sadowski N."/>
            <person name="Timp W."/>
            <person name="Ptitsyn A."/>
            <person name="Khanna P."/>
            <person name="Romanova D.Y."/>
            <person name="Williams P."/>
            <person name="Greenwood S.J."/>
            <person name="Moroz L.L."/>
            <person name="Walt D.R."/>
            <person name="Bodnar A.G."/>
        </authorList>
    </citation>
    <scope>NUCLEOTIDE SEQUENCE</scope>
    <source>
        <strain evidence="3">GMGI-L3</strain>
    </source>
</reference>
<evidence type="ECO:0000256" key="1">
    <source>
        <dbReference type="SAM" id="SignalP"/>
    </source>
</evidence>
<feature type="signal peptide" evidence="1">
    <location>
        <begin position="1"/>
        <end position="19"/>
    </location>
</feature>
<dbReference type="SMART" id="SM00494">
    <property type="entry name" value="ChtBD2"/>
    <property type="match status" value="1"/>
</dbReference>
<comment type="caution">
    <text evidence="3">The sequence shown here is derived from an EMBL/GenBank/DDBJ whole genome shotgun (WGS) entry which is preliminary data.</text>
</comment>
<dbReference type="AlphaFoldDB" id="A0A8J5KCH2"/>
<dbReference type="SUPFAM" id="SSF57625">
    <property type="entry name" value="Invertebrate chitin-binding proteins"/>
    <property type="match status" value="1"/>
</dbReference>
<dbReference type="GO" id="GO:0005576">
    <property type="term" value="C:extracellular region"/>
    <property type="evidence" value="ECO:0007669"/>
    <property type="project" value="InterPro"/>
</dbReference>
<dbReference type="Proteomes" id="UP000747542">
    <property type="component" value="Unassembled WGS sequence"/>
</dbReference>
<keyword evidence="1" id="KW-0732">Signal</keyword>
<dbReference type="PROSITE" id="PS50940">
    <property type="entry name" value="CHIT_BIND_II"/>
    <property type="match status" value="1"/>
</dbReference>
<feature type="chain" id="PRO_5035294565" evidence="1">
    <location>
        <begin position="20"/>
        <end position="82"/>
    </location>
</feature>
<evidence type="ECO:0000259" key="2">
    <source>
        <dbReference type="PROSITE" id="PS50940"/>
    </source>
</evidence>
<dbReference type="GO" id="GO:0008061">
    <property type="term" value="F:chitin binding"/>
    <property type="evidence" value="ECO:0007669"/>
    <property type="project" value="InterPro"/>
</dbReference>
<feature type="domain" description="Chitin-binding type-2" evidence="2">
    <location>
        <begin position="29"/>
        <end position="82"/>
    </location>
</feature>
<protein>
    <submittedName>
        <fullName evidence="3">Putative Chitin binding Peritrophin-A domain-containing protein 16</fullName>
    </submittedName>
</protein>
<gene>
    <name evidence="3" type="ORF">Hamer_G016152</name>
</gene>
<accession>A0A8J5KCH2</accession>
<dbReference type="Gene3D" id="2.170.140.10">
    <property type="entry name" value="Chitin binding domain"/>
    <property type="match status" value="1"/>
</dbReference>
<name>A0A8J5KCH2_HOMAM</name>
<proteinExistence type="predicted"/>
<organism evidence="3 4">
    <name type="scientific">Homarus americanus</name>
    <name type="common">American lobster</name>
    <dbReference type="NCBI Taxonomy" id="6706"/>
    <lineage>
        <taxon>Eukaryota</taxon>
        <taxon>Metazoa</taxon>
        <taxon>Ecdysozoa</taxon>
        <taxon>Arthropoda</taxon>
        <taxon>Crustacea</taxon>
        <taxon>Multicrustacea</taxon>
        <taxon>Malacostraca</taxon>
        <taxon>Eumalacostraca</taxon>
        <taxon>Eucarida</taxon>
        <taxon>Decapoda</taxon>
        <taxon>Pleocyemata</taxon>
        <taxon>Astacidea</taxon>
        <taxon>Nephropoidea</taxon>
        <taxon>Nephropidae</taxon>
        <taxon>Homarus</taxon>
    </lineage>
</organism>
<keyword evidence="4" id="KW-1185">Reference proteome</keyword>
<sequence length="82" mass="8808">MSRLLLFSLLAVVVARVAANGHDVGQPATFDCTQDGFFADHGRNCVVYYRCANGDMTAFGCNKGHLFDETSSKCLPADSVTC</sequence>